<dbReference type="GO" id="GO:0003677">
    <property type="term" value="F:DNA binding"/>
    <property type="evidence" value="ECO:0007669"/>
    <property type="project" value="UniProtKB-KW"/>
</dbReference>
<organism evidence="8 9">
    <name type="scientific">Thiogranum longum</name>
    <dbReference type="NCBI Taxonomy" id="1537524"/>
    <lineage>
        <taxon>Bacteria</taxon>
        <taxon>Pseudomonadati</taxon>
        <taxon>Pseudomonadota</taxon>
        <taxon>Gammaproteobacteria</taxon>
        <taxon>Chromatiales</taxon>
        <taxon>Ectothiorhodospiraceae</taxon>
        <taxon>Thiogranum</taxon>
    </lineage>
</organism>
<evidence type="ECO:0000256" key="4">
    <source>
        <dbReference type="ARBA" id="ARBA00023125"/>
    </source>
</evidence>
<keyword evidence="5" id="KW-0804">Transcription</keyword>
<dbReference type="Pfam" id="PF08281">
    <property type="entry name" value="Sigma70_r4_2"/>
    <property type="match status" value="1"/>
</dbReference>
<evidence type="ECO:0000313" key="9">
    <source>
        <dbReference type="Proteomes" id="UP000295707"/>
    </source>
</evidence>
<dbReference type="SUPFAM" id="SSF88659">
    <property type="entry name" value="Sigma3 and sigma4 domains of RNA polymerase sigma factors"/>
    <property type="match status" value="1"/>
</dbReference>
<dbReference type="PANTHER" id="PTHR43133:SF25">
    <property type="entry name" value="RNA POLYMERASE SIGMA FACTOR RFAY-RELATED"/>
    <property type="match status" value="1"/>
</dbReference>
<keyword evidence="2" id="KW-0805">Transcription regulation</keyword>
<dbReference type="OrthoDB" id="9797134at2"/>
<dbReference type="InterPro" id="IPR013249">
    <property type="entry name" value="RNA_pol_sigma70_r4_t2"/>
</dbReference>
<dbReference type="InterPro" id="IPR053866">
    <property type="entry name" value="PhyR_sigma2"/>
</dbReference>
<reference evidence="8 9" key="1">
    <citation type="submission" date="2019-03" db="EMBL/GenBank/DDBJ databases">
        <title>Genomic Encyclopedia of Type Strains, Phase IV (KMG-IV): sequencing the most valuable type-strain genomes for metagenomic binning, comparative biology and taxonomic classification.</title>
        <authorList>
            <person name="Goeker M."/>
        </authorList>
    </citation>
    <scope>NUCLEOTIDE SEQUENCE [LARGE SCALE GENOMIC DNA]</scope>
    <source>
        <strain evidence="8 9">DSM 19610</strain>
    </source>
</reference>
<protein>
    <submittedName>
        <fullName evidence="8">RNA polymerase sigma-70 factor (ECF subfamily)</fullName>
    </submittedName>
</protein>
<dbReference type="EMBL" id="SMFX01000001">
    <property type="protein sequence ID" value="TCK19022.1"/>
    <property type="molecule type" value="Genomic_DNA"/>
</dbReference>
<dbReference type="CDD" id="cd06171">
    <property type="entry name" value="Sigma70_r4"/>
    <property type="match status" value="1"/>
</dbReference>
<keyword evidence="3" id="KW-0731">Sigma factor</keyword>
<dbReference type="InterPro" id="IPR000838">
    <property type="entry name" value="RNA_pol_sigma70_ECF_CS"/>
</dbReference>
<proteinExistence type="inferred from homology"/>
<dbReference type="Gene3D" id="1.10.10.10">
    <property type="entry name" value="Winged helix-like DNA-binding domain superfamily/Winged helix DNA-binding domain"/>
    <property type="match status" value="1"/>
</dbReference>
<dbReference type="Proteomes" id="UP000295707">
    <property type="component" value="Unassembled WGS sequence"/>
</dbReference>
<sequence length="171" mass="19494">MRRQDEQVVQYIPRLRRYAHALLGDSDRAEDLVQETLARALGRLHFWRRGSDMRAWLFTIMHNQFANDCRRAQKRPDAVALDDVTTEAAAADTAELHAGLHDIEQALMLLPEAQRAALLLVSLEGLSYNESARVLGIRPGTLMSRLHRAREKLRSALNHESGKVRHIRSVK</sequence>
<evidence type="ECO:0000259" key="6">
    <source>
        <dbReference type="Pfam" id="PF08281"/>
    </source>
</evidence>
<dbReference type="InterPro" id="IPR013325">
    <property type="entry name" value="RNA_pol_sigma_r2"/>
</dbReference>
<dbReference type="GO" id="GO:0006352">
    <property type="term" value="P:DNA-templated transcription initiation"/>
    <property type="evidence" value="ECO:0007669"/>
    <property type="project" value="InterPro"/>
</dbReference>
<name>A0A4R1HP12_9GAMM</name>
<dbReference type="SUPFAM" id="SSF88946">
    <property type="entry name" value="Sigma2 domain of RNA polymerase sigma factors"/>
    <property type="match status" value="1"/>
</dbReference>
<dbReference type="PANTHER" id="PTHR43133">
    <property type="entry name" value="RNA POLYMERASE ECF-TYPE SIGMA FACTO"/>
    <property type="match status" value="1"/>
</dbReference>
<gene>
    <name evidence="8" type="ORF">DFR30_2315</name>
</gene>
<accession>A0A4R1HP12</accession>
<evidence type="ECO:0000256" key="2">
    <source>
        <dbReference type="ARBA" id="ARBA00023015"/>
    </source>
</evidence>
<dbReference type="InterPro" id="IPR013324">
    <property type="entry name" value="RNA_pol_sigma_r3/r4-like"/>
</dbReference>
<evidence type="ECO:0000313" key="8">
    <source>
        <dbReference type="EMBL" id="TCK19022.1"/>
    </source>
</evidence>
<dbReference type="AlphaFoldDB" id="A0A4R1HP12"/>
<dbReference type="Gene3D" id="1.10.1740.10">
    <property type="match status" value="1"/>
</dbReference>
<dbReference type="InterPro" id="IPR036388">
    <property type="entry name" value="WH-like_DNA-bd_sf"/>
</dbReference>
<dbReference type="RefSeq" id="WP_132973329.1">
    <property type="nucleotide sequence ID" value="NZ_SMFX01000001.1"/>
</dbReference>
<evidence type="ECO:0000256" key="3">
    <source>
        <dbReference type="ARBA" id="ARBA00023082"/>
    </source>
</evidence>
<dbReference type="Pfam" id="PF22029">
    <property type="entry name" value="PhyR_sigma2"/>
    <property type="match status" value="1"/>
</dbReference>
<evidence type="ECO:0000256" key="5">
    <source>
        <dbReference type="ARBA" id="ARBA00023163"/>
    </source>
</evidence>
<evidence type="ECO:0000256" key="1">
    <source>
        <dbReference type="ARBA" id="ARBA00010641"/>
    </source>
</evidence>
<feature type="domain" description="RNA polymerase sigma factor 70 region 4 type 2" evidence="6">
    <location>
        <begin position="102"/>
        <end position="153"/>
    </location>
</feature>
<evidence type="ECO:0000259" key="7">
    <source>
        <dbReference type="Pfam" id="PF22029"/>
    </source>
</evidence>
<comment type="similarity">
    <text evidence="1">Belongs to the sigma-70 factor family. ECF subfamily.</text>
</comment>
<dbReference type="NCBIfam" id="TIGR02937">
    <property type="entry name" value="sigma70-ECF"/>
    <property type="match status" value="1"/>
</dbReference>
<dbReference type="PROSITE" id="PS01063">
    <property type="entry name" value="SIGMA70_ECF"/>
    <property type="match status" value="1"/>
</dbReference>
<dbReference type="InterPro" id="IPR014284">
    <property type="entry name" value="RNA_pol_sigma-70_dom"/>
</dbReference>
<keyword evidence="9" id="KW-1185">Reference proteome</keyword>
<keyword evidence="4" id="KW-0238">DNA-binding</keyword>
<feature type="domain" description="PhyR sigma2" evidence="7">
    <location>
        <begin position="9"/>
        <end position="62"/>
    </location>
</feature>
<dbReference type="GO" id="GO:0016987">
    <property type="term" value="F:sigma factor activity"/>
    <property type="evidence" value="ECO:0007669"/>
    <property type="project" value="UniProtKB-KW"/>
</dbReference>
<comment type="caution">
    <text evidence="8">The sequence shown here is derived from an EMBL/GenBank/DDBJ whole genome shotgun (WGS) entry which is preliminary data.</text>
</comment>
<dbReference type="InterPro" id="IPR039425">
    <property type="entry name" value="RNA_pol_sigma-70-like"/>
</dbReference>